<sequence length="80" mass="8341">MAVAAHPFAVPRKNHSAAIPGGVIMVPNIPATSIHLAIDSPLFFIVLCVMPVCPGIPPSATSRLQMSPTSLEVAVVDSWP</sequence>
<comment type="caution">
    <text evidence="2">The sequence shown here is derived from an EMBL/GenBank/DDBJ whole genome shotgun (WGS) entry which is preliminary data.</text>
</comment>
<dbReference type="Proteomes" id="UP000297914">
    <property type="component" value="Unassembled WGS sequence"/>
</dbReference>
<gene>
    <name evidence="1" type="ORF">DRM93_04635</name>
    <name evidence="2" type="ORF">DRM94_04635</name>
</gene>
<reference evidence="2 4" key="1">
    <citation type="submission" date="2018-06" db="EMBL/GenBank/DDBJ databases">
        <title>Occurrence of a novel blaKPC-2- and qnrS2- harbouring IncP6 plasmid from Aeromonas taiwanensis isolates recovered from the river sediments.</title>
        <authorList>
            <person name="Zheng B."/>
            <person name="Yu X."/>
            <person name="Xiao Y."/>
        </authorList>
    </citation>
    <scope>NUCLEOTIDE SEQUENCE [LARGE SCALE GENOMIC DNA]</scope>
    <source>
        <strain evidence="1 3">1713</strain>
        <strain evidence="2 4">198</strain>
    </source>
</reference>
<accession>A0A5F0KDX9</accession>
<name>A0A5F0KDX9_9GAMM</name>
<proteinExistence type="predicted"/>
<evidence type="ECO:0000313" key="1">
    <source>
        <dbReference type="EMBL" id="TFF79168.1"/>
    </source>
</evidence>
<evidence type="ECO:0000313" key="4">
    <source>
        <dbReference type="Proteomes" id="UP000297914"/>
    </source>
</evidence>
<dbReference type="EMBL" id="QORL01000006">
    <property type="protein sequence ID" value="TFF79168.1"/>
    <property type="molecule type" value="Genomic_DNA"/>
</dbReference>
<dbReference type="AlphaFoldDB" id="A0A5F0KDX9"/>
<keyword evidence="3" id="KW-1185">Reference proteome</keyword>
<dbReference type="EMBL" id="QORK01000006">
    <property type="protein sequence ID" value="TFF82743.1"/>
    <property type="molecule type" value="Genomic_DNA"/>
</dbReference>
<evidence type="ECO:0000313" key="2">
    <source>
        <dbReference type="EMBL" id="TFF82743.1"/>
    </source>
</evidence>
<evidence type="ECO:0000313" key="3">
    <source>
        <dbReference type="Proteomes" id="UP000297720"/>
    </source>
</evidence>
<protein>
    <submittedName>
        <fullName evidence="2">Uncharacterized protein</fullName>
    </submittedName>
</protein>
<dbReference type="Proteomes" id="UP000297720">
    <property type="component" value="Unassembled WGS sequence"/>
</dbReference>
<organism evidence="2 4">
    <name type="scientific">Aeromonas taiwanensis</name>
    <dbReference type="NCBI Taxonomy" id="633417"/>
    <lineage>
        <taxon>Bacteria</taxon>
        <taxon>Pseudomonadati</taxon>
        <taxon>Pseudomonadota</taxon>
        <taxon>Gammaproteobacteria</taxon>
        <taxon>Aeromonadales</taxon>
        <taxon>Aeromonadaceae</taxon>
        <taxon>Aeromonas</taxon>
    </lineage>
</organism>